<dbReference type="Proteomes" id="UP000520767">
    <property type="component" value="Unassembled WGS sequence"/>
</dbReference>
<keyword evidence="1" id="KW-1133">Transmembrane helix</keyword>
<feature type="chain" id="PRO_5031080609" evidence="2">
    <location>
        <begin position="27"/>
        <end position="121"/>
    </location>
</feature>
<proteinExistence type="predicted"/>
<evidence type="ECO:0000313" key="3">
    <source>
        <dbReference type="EMBL" id="MBB4904174.1"/>
    </source>
</evidence>
<dbReference type="PANTHER" id="PTHR36974">
    <property type="entry name" value="MEMBRANE PROTEIN-RELATED"/>
    <property type="match status" value="1"/>
</dbReference>
<sequence length="121" mass="13033">MASNRGKRAAVRLAALLTTTGTLHFAAPRPFDSVIPPAIPGPPRFWTYASGVAELGVAGLLAVPRTRRLGGSLAAALFVAVFPANIWAVRLFWRKPLLRAVMLARLPLQVPLVTEALRARE</sequence>
<comment type="caution">
    <text evidence="3">The sequence shown here is derived from an EMBL/GenBank/DDBJ whole genome shotgun (WGS) entry which is preliminary data.</text>
</comment>
<evidence type="ECO:0000256" key="1">
    <source>
        <dbReference type="SAM" id="Phobius"/>
    </source>
</evidence>
<dbReference type="PANTHER" id="PTHR36974:SF1">
    <property type="entry name" value="DOXX FAMILY MEMBRANE PROTEIN"/>
    <property type="match status" value="1"/>
</dbReference>
<organism evidence="3 4">
    <name type="scientific">Actinophytocola algeriensis</name>
    <dbReference type="NCBI Taxonomy" id="1768010"/>
    <lineage>
        <taxon>Bacteria</taxon>
        <taxon>Bacillati</taxon>
        <taxon>Actinomycetota</taxon>
        <taxon>Actinomycetes</taxon>
        <taxon>Pseudonocardiales</taxon>
        <taxon>Pseudonocardiaceae</taxon>
    </lineage>
</organism>
<keyword evidence="4" id="KW-1185">Reference proteome</keyword>
<name>A0A7W7PZL5_9PSEU</name>
<keyword evidence="1" id="KW-0812">Transmembrane</keyword>
<gene>
    <name evidence="3" type="ORF">FHR82_000384</name>
</gene>
<accession>A0A7W7PZL5</accession>
<dbReference type="RefSeq" id="WP_184808460.1">
    <property type="nucleotide sequence ID" value="NZ_JACHJQ010000001.1"/>
</dbReference>
<feature type="signal peptide" evidence="2">
    <location>
        <begin position="1"/>
        <end position="26"/>
    </location>
</feature>
<reference evidence="3 4" key="1">
    <citation type="submission" date="2020-08" db="EMBL/GenBank/DDBJ databases">
        <title>Genomic Encyclopedia of Type Strains, Phase III (KMG-III): the genomes of soil and plant-associated and newly described type strains.</title>
        <authorList>
            <person name="Whitman W."/>
        </authorList>
    </citation>
    <scope>NUCLEOTIDE SEQUENCE [LARGE SCALE GENOMIC DNA]</scope>
    <source>
        <strain evidence="3 4">CECT 8960</strain>
    </source>
</reference>
<keyword evidence="2" id="KW-0732">Signal</keyword>
<evidence type="ECO:0000313" key="4">
    <source>
        <dbReference type="Proteomes" id="UP000520767"/>
    </source>
</evidence>
<evidence type="ECO:0000256" key="2">
    <source>
        <dbReference type="SAM" id="SignalP"/>
    </source>
</evidence>
<feature type="transmembrane region" description="Helical" evidence="1">
    <location>
        <begin position="45"/>
        <end position="63"/>
    </location>
</feature>
<protein>
    <submittedName>
        <fullName evidence="3">Putative membrane protein</fullName>
    </submittedName>
</protein>
<dbReference type="EMBL" id="JACHJQ010000001">
    <property type="protein sequence ID" value="MBB4904174.1"/>
    <property type="molecule type" value="Genomic_DNA"/>
</dbReference>
<dbReference type="AlphaFoldDB" id="A0A7W7PZL5"/>
<keyword evidence="1" id="KW-0472">Membrane</keyword>
<feature type="transmembrane region" description="Helical" evidence="1">
    <location>
        <begin position="75"/>
        <end position="93"/>
    </location>
</feature>